<protein>
    <recommendedName>
        <fullName evidence="3">Exocyst subunit Exo70 family protein</fullName>
    </recommendedName>
</protein>
<evidence type="ECO:0000313" key="6">
    <source>
        <dbReference type="EMBL" id="MBA0724547.1"/>
    </source>
</evidence>
<dbReference type="Proteomes" id="UP000593574">
    <property type="component" value="Unassembled WGS sequence"/>
</dbReference>
<organism evidence="6 7">
    <name type="scientific">Gossypium laxum</name>
    <dbReference type="NCBI Taxonomy" id="34288"/>
    <lineage>
        <taxon>Eukaryota</taxon>
        <taxon>Viridiplantae</taxon>
        <taxon>Streptophyta</taxon>
        <taxon>Embryophyta</taxon>
        <taxon>Tracheophyta</taxon>
        <taxon>Spermatophyta</taxon>
        <taxon>Magnoliopsida</taxon>
        <taxon>eudicotyledons</taxon>
        <taxon>Gunneridae</taxon>
        <taxon>Pentapetalae</taxon>
        <taxon>rosids</taxon>
        <taxon>malvids</taxon>
        <taxon>Malvales</taxon>
        <taxon>Malvaceae</taxon>
        <taxon>Malvoideae</taxon>
        <taxon>Gossypium</taxon>
    </lineage>
</organism>
<keyword evidence="3" id="KW-0268">Exocytosis</keyword>
<comment type="similarity">
    <text evidence="1 3">Belongs to the EXO70 family.</text>
</comment>
<gene>
    <name evidence="6" type="ORF">Golax_021232</name>
</gene>
<dbReference type="Pfam" id="PF03081">
    <property type="entry name" value="Exo70_C"/>
    <property type="match status" value="1"/>
</dbReference>
<dbReference type="InterPro" id="IPR046364">
    <property type="entry name" value="Exo70_C"/>
</dbReference>
<evidence type="ECO:0000256" key="3">
    <source>
        <dbReference type="RuleBase" id="RU365026"/>
    </source>
</evidence>
<feature type="compositionally biased region" description="Basic and acidic residues" evidence="4">
    <location>
        <begin position="131"/>
        <end position="155"/>
    </location>
</feature>
<feature type="region of interest" description="Disordered" evidence="4">
    <location>
        <begin position="264"/>
        <end position="293"/>
    </location>
</feature>
<evidence type="ECO:0000259" key="5">
    <source>
        <dbReference type="Pfam" id="PF03081"/>
    </source>
</evidence>
<dbReference type="EMBL" id="JABEZV010000011">
    <property type="protein sequence ID" value="MBA0724547.1"/>
    <property type="molecule type" value="Genomic_DNA"/>
</dbReference>
<evidence type="ECO:0000313" key="7">
    <source>
        <dbReference type="Proteomes" id="UP000593574"/>
    </source>
</evidence>
<evidence type="ECO:0000256" key="2">
    <source>
        <dbReference type="ARBA" id="ARBA00022448"/>
    </source>
</evidence>
<dbReference type="PANTHER" id="PTHR12542:SF93">
    <property type="entry name" value="EXOCYST COMPLEX COMPONENT EXO70C2"/>
    <property type="match status" value="1"/>
</dbReference>
<feature type="domain" description="Exocyst complex subunit Exo70 C-terminal" evidence="5">
    <location>
        <begin position="363"/>
        <end position="734"/>
    </location>
</feature>
<feature type="compositionally biased region" description="Basic and acidic residues" evidence="4">
    <location>
        <begin position="282"/>
        <end position="293"/>
    </location>
</feature>
<keyword evidence="2 3" id="KW-0813">Transport</keyword>
<feature type="compositionally biased region" description="Basic and acidic residues" evidence="4">
    <location>
        <begin position="89"/>
        <end position="117"/>
    </location>
</feature>
<feature type="compositionally biased region" description="Basic and acidic residues" evidence="4">
    <location>
        <begin position="41"/>
        <end position="53"/>
    </location>
</feature>
<dbReference type="InterPro" id="IPR004140">
    <property type="entry name" value="Exo70"/>
</dbReference>
<dbReference type="SUPFAM" id="SSF74788">
    <property type="entry name" value="Cullin repeat-like"/>
    <property type="match status" value="1"/>
</dbReference>
<dbReference type="GO" id="GO:0015031">
    <property type="term" value="P:protein transport"/>
    <property type="evidence" value="ECO:0007669"/>
    <property type="project" value="UniProtKB-KW"/>
</dbReference>
<feature type="compositionally biased region" description="Basic and acidic residues" evidence="4">
    <location>
        <begin position="1"/>
        <end position="31"/>
    </location>
</feature>
<feature type="compositionally biased region" description="Acidic residues" evidence="4">
    <location>
        <begin position="118"/>
        <end position="130"/>
    </location>
</feature>
<dbReference type="GO" id="GO:0000145">
    <property type="term" value="C:exocyst"/>
    <property type="evidence" value="ECO:0007669"/>
    <property type="project" value="InterPro"/>
</dbReference>
<keyword evidence="7" id="KW-1185">Reference proteome</keyword>
<dbReference type="GO" id="GO:0006887">
    <property type="term" value="P:exocytosis"/>
    <property type="evidence" value="ECO:0007669"/>
    <property type="project" value="UniProtKB-KW"/>
</dbReference>
<reference evidence="6 7" key="1">
    <citation type="journal article" date="2019" name="Genome Biol. Evol.">
        <title>Insights into the evolution of the New World diploid cottons (Gossypium, subgenus Houzingenia) based on genome sequencing.</title>
        <authorList>
            <person name="Grover C.E."/>
            <person name="Arick M.A. 2nd"/>
            <person name="Thrash A."/>
            <person name="Conover J.L."/>
            <person name="Sanders W.S."/>
            <person name="Peterson D.G."/>
            <person name="Frelichowski J.E."/>
            <person name="Scheffler J.A."/>
            <person name="Scheffler B.E."/>
            <person name="Wendel J.F."/>
        </authorList>
    </citation>
    <scope>NUCLEOTIDE SEQUENCE [LARGE SCALE GENOMIC DNA]</scope>
    <source>
        <strain evidence="6">4</strain>
        <tissue evidence="6">Leaf</tissue>
    </source>
</reference>
<comment type="caution">
    <text evidence="6">The sequence shown here is derived from an EMBL/GenBank/DDBJ whole genome shotgun (WGS) entry which is preliminary data.</text>
</comment>
<dbReference type="GO" id="GO:0005546">
    <property type="term" value="F:phosphatidylinositol-4,5-bisphosphate binding"/>
    <property type="evidence" value="ECO:0007669"/>
    <property type="project" value="InterPro"/>
</dbReference>
<evidence type="ECO:0000256" key="1">
    <source>
        <dbReference type="ARBA" id="ARBA00006756"/>
    </source>
</evidence>
<feature type="region of interest" description="Disordered" evidence="4">
    <location>
        <begin position="526"/>
        <end position="553"/>
    </location>
</feature>
<keyword evidence="3" id="KW-0653">Protein transport</keyword>
<sequence>MEKDEKSSSFKMADGDENKSEVDNKEEKAAADENEEPEGTETDRTETEEKPQEAENEGGEPEEPTPPPYTLETAFEDIEHFLSNLSTILKEKEEEKIEKEKKKKEEEEEKEKKKKDEEKEEEEEENEEEEGKGKEKEEEGKEEKKEEEKEEKEKEEVEDEGLEIPEFIEKYLDLLEEKISKLESTAAETKVKGQQPPEDDPLFFKVVRQILKLYKDLSAPIKPESKQGPLINRICGIHFRALCYLEDEFKYLLEELRNVEPDPKQEVAAAAAADQGTEAGEGEDRPAEESKLQEYSDQVLAHMNKIAMEMISGGHEFECREIYMTCRMHIIGETLKNLGFEKISIDDAQKMPWELLERDIPPWITIFKQCANVHFPAERKLAETIFSGHPSLYETIITNLARGLFIQFLNFPEAAAFCKLTTEKLFKFLDMYEALRDNLFAIDSVFPQECANELRTETTTCRCRIGESAICIFCDLENSIKSDTGKTPVAGGAVHPLTRYIMNYLKYACEYKDTIEQVFKDHSKIERADSTSRPRDYESRSLKYKKNDAGEDRPPFQEQLMRIMDLLDSAIEAKSKLYKDISLSCIFMMNNGRYMLQKIKGTVELHKVVGDNWCRKRSSDVRNYHKSYQRETWTKLLGCISNHGLNVRGKVVKPVLKEKFKSFNAMFDEIHRTQSTWVVYDKQLQSELRVSIASVVIPAYRSFLGRYSQYLDPGRQTEKYIKFQAEDIETYIDDLFDGNPGGKKT</sequence>
<name>A0A7J9AKG7_9ROSI</name>
<evidence type="ECO:0000256" key="4">
    <source>
        <dbReference type="SAM" id="MobiDB-lite"/>
    </source>
</evidence>
<feature type="region of interest" description="Disordered" evidence="4">
    <location>
        <begin position="1"/>
        <end position="161"/>
    </location>
</feature>
<accession>A0A7J9AKG7</accession>
<proteinExistence type="inferred from homology"/>
<dbReference type="InterPro" id="IPR016159">
    <property type="entry name" value="Cullin_repeat-like_dom_sf"/>
</dbReference>
<dbReference type="Gene3D" id="1.20.1280.170">
    <property type="entry name" value="Exocyst complex component Exo70"/>
    <property type="match status" value="1"/>
</dbReference>
<dbReference type="PANTHER" id="PTHR12542">
    <property type="entry name" value="EXOCYST COMPLEX PROTEIN EXO70"/>
    <property type="match status" value="1"/>
</dbReference>
<feature type="compositionally biased region" description="Acidic residues" evidence="4">
    <location>
        <begin position="54"/>
        <end position="63"/>
    </location>
</feature>
<comment type="function">
    <text evidence="3">Component of the exocyst complex.</text>
</comment>
<dbReference type="AlphaFoldDB" id="A0A7J9AKG7"/>